<gene>
    <name evidence="2" type="ORF">SAMN05444371_3242</name>
</gene>
<proteinExistence type="predicted"/>
<dbReference type="Gene3D" id="1.20.120.520">
    <property type="entry name" value="nmb1532 protein domain like"/>
    <property type="match status" value="1"/>
</dbReference>
<dbReference type="RefSeq" id="WP_073000019.1">
    <property type="nucleotide sequence ID" value="NZ_FRAM01000004.1"/>
</dbReference>
<name>A0A1M6UAJ2_9FLAO</name>
<dbReference type="InterPro" id="IPR012312">
    <property type="entry name" value="Hemerythrin-like"/>
</dbReference>
<dbReference type="Pfam" id="PF01814">
    <property type="entry name" value="Hemerythrin"/>
    <property type="match status" value="1"/>
</dbReference>
<accession>A0A1M6UAJ2</accession>
<sequence>MKRNGNLVPLSRDHHFGLLCSWKIHQGIKKNVSYERIKDYINYYWKENLSRHFEIEDIVLPETENNMFQIQMEKEHTEIRKLINRINQSQDIKVLEAFADALRSHIRFEERNYFPHLEEVLSGEKMNDIGHQLERIRHKKDDSYHDEFWK</sequence>
<organism evidence="2 3">
    <name type="scientific">Epilithonimonas mollis</name>
    <dbReference type="NCBI Taxonomy" id="216903"/>
    <lineage>
        <taxon>Bacteria</taxon>
        <taxon>Pseudomonadati</taxon>
        <taxon>Bacteroidota</taxon>
        <taxon>Flavobacteriia</taxon>
        <taxon>Flavobacteriales</taxon>
        <taxon>Weeksellaceae</taxon>
        <taxon>Chryseobacterium group</taxon>
        <taxon>Epilithonimonas</taxon>
    </lineage>
</organism>
<keyword evidence="3" id="KW-1185">Reference proteome</keyword>
<reference evidence="3" key="1">
    <citation type="submission" date="2016-11" db="EMBL/GenBank/DDBJ databases">
        <authorList>
            <person name="Varghese N."/>
            <person name="Submissions S."/>
        </authorList>
    </citation>
    <scope>NUCLEOTIDE SEQUENCE [LARGE SCALE GENOMIC DNA]</scope>
    <source>
        <strain evidence="3">DSM 18016</strain>
    </source>
</reference>
<dbReference type="Proteomes" id="UP000184498">
    <property type="component" value="Unassembled WGS sequence"/>
</dbReference>
<evidence type="ECO:0000313" key="2">
    <source>
        <dbReference type="EMBL" id="SHK66180.1"/>
    </source>
</evidence>
<evidence type="ECO:0000313" key="3">
    <source>
        <dbReference type="Proteomes" id="UP000184498"/>
    </source>
</evidence>
<dbReference type="STRING" id="216903.SAMN05444371_3242"/>
<feature type="domain" description="Hemerythrin-like" evidence="1">
    <location>
        <begin position="32"/>
        <end position="117"/>
    </location>
</feature>
<dbReference type="EMBL" id="FRAM01000004">
    <property type="protein sequence ID" value="SHK66180.1"/>
    <property type="molecule type" value="Genomic_DNA"/>
</dbReference>
<protein>
    <submittedName>
        <fullName evidence="2">Hemerythrin HHE cation binding domain-containing protein</fullName>
    </submittedName>
</protein>
<evidence type="ECO:0000259" key="1">
    <source>
        <dbReference type="Pfam" id="PF01814"/>
    </source>
</evidence>
<dbReference type="OrthoDB" id="9793254at2"/>
<dbReference type="AlphaFoldDB" id="A0A1M6UAJ2"/>